<organism evidence="1 2">
    <name type="scientific">Paraburkholderia eburnea</name>
    <dbReference type="NCBI Taxonomy" id="1189126"/>
    <lineage>
        <taxon>Bacteria</taxon>
        <taxon>Pseudomonadati</taxon>
        <taxon>Pseudomonadota</taxon>
        <taxon>Betaproteobacteria</taxon>
        <taxon>Burkholderiales</taxon>
        <taxon>Burkholderiaceae</taxon>
        <taxon>Paraburkholderia</taxon>
    </lineage>
</organism>
<protein>
    <submittedName>
        <fullName evidence="1">Uncharacterized protein DUF1488</fullName>
    </submittedName>
</protein>
<dbReference type="Proteomes" id="UP000237381">
    <property type="component" value="Unassembled WGS sequence"/>
</dbReference>
<evidence type="ECO:0000313" key="1">
    <source>
        <dbReference type="EMBL" id="POR54533.1"/>
    </source>
</evidence>
<dbReference type="RefSeq" id="WP_167401181.1">
    <property type="nucleotide sequence ID" value="NZ_PQGA01000002.1"/>
</dbReference>
<dbReference type="InterPro" id="IPR009962">
    <property type="entry name" value="DUF1488"/>
</dbReference>
<gene>
    <name evidence="1" type="ORF">B0G62_102141</name>
</gene>
<reference evidence="1 2" key="1">
    <citation type="submission" date="2018-01" db="EMBL/GenBank/DDBJ databases">
        <title>Genomic Encyclopedia of Type Strains, Phase III (KMG-III): the genomes of soil and plant-associated and newly described type strains.</title>
        <authorList>
            <person name="Whitman W."/>
        </authorList>
    </citation>
    <scope>NUCLEOTIDE SEQUENCE [LARGE SCALE GENOMIC DNA]</scope>
    <source>
        <strain evidence="1 2">JCM 18070</strain>
    </source>
</reference>
<dbReference type="SUPFAM" id="SSF160272">
    <property type="entry name" value="Shew3726-like"/>
    <property type="match status" value="1"/>
</dbReference>
<name>A0A2S4MIF3_9BURK</name>
<sequence>MAYIPTPGTARHAADDGVRFSLTIDGAAQQYWISHEALENHFGDENGRLDGLLAAFDRNQERIYEVAAAKLGAAPVGGNGGRISLSSNDFN</sequence>
<keyword evidence="2" id="KW-1185">Reference proteome</keyword>
<dbReference type="InterPro" id="IPR036692">
    <property type="entry name" value="Shew3726-like_sf"/>
</dbReference>
<evidence type="ECO:0000313" key="2">
    <source>
        <dbReference type="Proteomes" id="UP000237381"/>
    </source>
</evidence>
<dbReference type="EMBL" id="PQGA01000002">
    <property type="protein sequence ID" value="POR54533.1"/>
    <property type="molecule type" value="Genomic_DNA"/>
</dbReference>
<comment type="caution">
    <text evidence="1">The sequence shown here is derived from an EMBL/GenBank/DDBJ whole genome shotgun (WGS) entry which is preliminary data.</text>
</comment>
<proteinExistence type="predicted"/>
<dbReference type="Pfam" id="PF07369">
    <property type="entry name" value="DUF1488"/>
    <property type="match status" value="1"/>
</dbReference>
<dbReference type="AlphaFoldDB" id="A0A2S4MIF3"/>
<accession>A0A2S4MIF3</accession>